<evidence type="ECO:0000256" key="1">
    <source>
        <dbReference type="SAM" id="MobiDB-lite"/>
    </source>
</evidence>
<dbReference type="EMBL" id="HBIP01019720">
    <property type="protein sequence ID" value="CAE0496647.1"/>
    <property type="molecule type" value="Transcribed_RNA"/>
</dbReference>
<name>A0A7S3QXS5_DUNTE</name>
<proteinExistence type="predicted"/>
<feature type="region of interest" description="Disordered" evidence="1">
    <location>
        <begin position="27"/>
        <end position="237"/>
    </location>
</feature>
<feature type="compositionally biased region" description="Basic residues" evidence="1">
    <location>
        <begin position="126"/>
        <end position="136"/>
    </location>
</feature>
<feature type="compositionally biased region" description="Basic residues" evidence="1">
    <location>
        <begin position="99"/>
        <end position="109"/>
    </location>
</feature>
<protein>
    <submittedName>
        <fullName evidence="2">Uncharacterized protein</fullName>
    </submittedName>
</protein>
<sequence>MLLDVLKHYAAPLLIVAGIGVLSFWSSQKSSGSANKSSDKAQERDQQSTQAKGMDANKGGVAVSAQQPSPGALMLERLRPKATEQQQQQQQQHFQQQQRRQRPPSHSHKTGQDVGTHHIQQQQQQQKHHHHHHHHQGPHEDHVHAPPVLQPHSNTDPSPAGSITLLPPSPPAQPFASLTHGDSSSRQPQPQQPPQHSQAAWCPQPDPLLCPHDMTSAWPHQHSQDAQPRQLPQACEQGQGAWWELGQHDRRMKQPQPGLPHVHHPSDRDVVPQPDQDLHHHPHAHQQQQGEWLLSGEHPRQQHHHQQCQEKQVDWTQYDGHPQPQHQLLRQQTNNRQPPTPTPISNLDSYGNHALGSGKEQLKADSPSLPSTAPPLGVARPPEASATPHSLLKDSLLAQVNLMRETLVQGKRSSTKTACMRDLKPEP</sequence>
<evidence type="ECO:0000313" key="2">
    <source>
        <dbReference type="EMBL" id="CAE0496647.1"/>
    </source>
</evidence>
<feature type="compositionally biased region" description="Low complexity" evidence="1">
    <location>
        <begin position="27"/>
        <end position="36"/>
    </location>
</feature>
<reference evidence="2" key="1">
    <citation type="submission" date="2021-01" db="EMBL/GenBank/DDBJ databases">
        <authorList>
            <person name="Corre E."/>
            <person name="Pelletier E."/>
            <person name="Niang G."/>
            <person name="Scheremetjew M."/>
            <person name="Finn R."/>
            <person name="Kale V."/>
            <person name="Holt S."/>
            <person name="Cochrane G."/>
            <person name="Meng A."/>
            <person name="Brown T."/>
            <person name="Cohen L."/>
        </authorList>
    </citation>
    <scope>NUCLEOTIDE SEQUENCE</scope>
    <source>
        <strain evidence="2">CCMP1320</strain>
    </source>
</reference>
<feature type="region of interest" description="Disordered" evidence="1">
    <location>
        <begin position="251"/>
        <end position="289"/>
    </location>
</feature>
<feature type="compositionally biased region" description="Basic and acidic residues" evidence="1">
    <location>
        <begin position="37"/>
        <end position="46"/>
    </location>
</feature>
<organism evidence="2">
    <name type="scientific">Dunaliella tertiolecta</name>
    <name type="common">Green alga</name>
    <dbReference type="NCBI Taxonomy" id="3047"/>
    <lineage>
        <taxon>Eukaryota</taxon>
        <taxon>Viridiplantae</taxon>
        <taxon>Chlorophyta</taxon>
        <taxon>core chlorophytes</taxon>
        <taxon>Chlorophyceae</taxon>
        <taxon>CS clade</taxon>
        <taxon>Chlamydomonadales</taxon>
        <taxon>Dunaliellaceae</taxon>
        <taxon>Dunaliella</taxon>
    </lineage>
</organism>
<gene>
    <name evidence="2" type="ORF">DTER00134_LOCUS11720</name>
</gene>
<feature type="compositionally biased region" description="Low complexity" evidence="1">
    <location>
        <begin position="184"/>
        <end position="198"/>
    </location>
</feature>
<feature type="region of interest" description="Disordered" evidence="1">
    <location>
        <begin position="408"/>
        <end position="427"/>
    </location>
</feature>
<feature type="region of interest" description="Disordered" evidence="1">
    <location>
        <begin position="333"/>
        <end position="391"/>
    </location>
</feature>
<dbReference type="AlphaFoldDB" id="A0A7S3QXS5"/>
<feature type="compositionally biased region" description="Low complexity" evidence="1">
    <location>
        <begin position="85"/>
        <end position="98"/>
    </location>
</feature>
<accession>A0A7S3QXS5</accession>